<evidence type="ECO:0000313" key="7">
    <source>
        <dbReference type="Proteomes" id="UP000254476"/>
    </source>
</evidence>
<evidence type="ECO:0000256" key="2">
    <source>
        <dbReference type="ARBA" id="ARBA00023043"/>
    </source>
</evidence>
<dbReference type="PANTHER" id="PTHR24198">
    <property type="entry name" value="ANKYRIN REPEAT AND PROTEIN KINASE DOMAIN-CONTAINING PROTEIN"/>
    <property type="match status" value="1"/>
</dbReference>
<keyword evidence="1" id="KW-0677">Repeat</keyword>
<organism evidence="5 7">
    <name type="scientific">Legionella gratiana</name>
    <dbReference type="NCBI Taxonomy" id="45066"/>
    <lineage>
        <taxon>Bacteria</taxon>
        <taxon>Pseudomonadati</taxon>
        <taxon>Pseudomonadota</taxon>
        <taxon>Gammaproteobacteria</taxon>
        <taxon>Legionellales</taxon>
        <taxon>Legionellaceae</taxon>
        <taxon>Legionella</taxon>
    </lineage>
</organism>
<dbReference type="Pfam" id="PF12796">
    <property type="entry name" value="Ank_2"/>
    <property type="match status" value="2"/>
</dbReference>
<dbReference type="InterPro" id="IPR036770">
    <property type="entry name" value="Ankyrin_rpt-contain_sf"/>
</dbReference>
<dbReference type="STRING" id="45066.Lgra_3363"/>
<sequence length="1225" mass="139265">MLTTADILFSISQIYQLTQQALNSKKGVVYTENINAQKKQLTEELVLSVQKEHGDEAVHLLKAALMGLGLSDLVTSTEKYKNIEIKPYSLSTSYQGFYNHDLYQKVLPLCQLAYLLEQNGEAEEHAFKLATILNDEKKILDYLVNFKKFNKYLYLVHDACLFALPDVNRCDFETWKKMANTTRWQNPRFRELLPHAQALEEIGKTGKSKRKNQQKLERSDMEQIKSGLIKVSKNFTELSTHGLTRPTEAQRIERNNALKQLSIQKFNLQKELTEICQGLFLNEMDMPILEALYACYQNQNHEVAHQILIKNGITAKHIAQFDTLIRRNDDKVIPNCLLDGKDLGYPGLYLKKLDVLSDKGAAIAACLGKTTNCCQYLGGVGTECAIHGITSLNGGFYVVCQGDTNKPSLDDPIVAQAWAWKGTNGGLVLDSIEAVSNAKIEAIVDLFRWLGHTLCSPKYSIRSINTGAQSGITTKIALKDYPTTKENYLDYSGYSDSKAQLSLADQTMPYLFYSKVNSSILQDKIAQETQIFFEKLLKSDGPLKDNEPLKKAIAFAIYTQRNELLELLRRAASHRSEEFETLFAINQHFLDQLDEEVIEFEDIKKGAYVNGMNSNGQSALHIAALSTDKNAIEQLIALHINLNIQDKNGNTPLLRVLEKTLYKDTNEQGRSIAQQLIEAGTDVNLKDKDENTPLIIAVKNNDLTMVNYLLKKGADKEILDGDMKTALFWAAEMGYEEIFNVLHQQGAKLNIVSYQKENTPLIAALQINPKTNIVNMIVESNQCTPQFVTHTNKEGRTALSWAAQYGHTEFVNTFLNGEYCTPELVTHTDSHGENCLIWAAKYGHTEIVNLLLNSKYCTPEFVTHKDRDGNTALTLAAKKGFIDSTQALLNSNHLTGEFCINGIENALQNKSINSEVILEIIEEKLPQLIKNTKDFEGLMKNLYWRTKAIVFESIKAKIPAIVTNYDDYLDILSCIESDQFLSVWDKIKAKLPELIKNTKDFQSLIASTPMQQRTIVFDTINAKLSLSEFIKSTFDFINILNYYPLEQRRTVFNTINAKLSLFELIKCTLDFKLLLKYLNLEQRITVFDAIKAKLPQLIKDENEFSEILPFFASDQCTTIRHELELMKKQHEIKREIEIIFSMQAFIPAETFEIILKSKLSELIKEDELFKIEEYLTPEQCAVVRKAMKTDEVKQQSRFSFFPHLKCDRETQDFNDTPDQTKGFNN</sequence>
<dbReference type="PROSITE" id="PS50088">
    <property type="entry name" value="ANK_REPEAT"/>
    <property type="match status" value="3"/>
</dbReference>
<feature type="repeat" description="ANK" evidence="3">
    <location>
        <begin position="722"/>
        <end position="754"/>
    </location>
</feature>
<reference evidence="5 7" key="2">
    <citation type="submission" date="2018-06" db="EMBL/GenBank/DDBJ databases">
        <authorList>
            <consortium name="Pathogen Informatics"/>
            <person name="Doyle S."/>
        </authorList>
    </citation>
    <scope>NUCLEOTIDE SEQUENCE [LARGE SCALE GENOMIC DNA]</scope>
    <source>
        <strain evidence="5 7">NCTC12388</strain>
    </source>
</reference>
<evidence type="ECO:0000256" key="1">
    <source>
        <dbReference type="ARBA" id="ARBA00022737"/>
    </source>
</evidence>
<dbReference type="PROSITE" id="PS50297">
    <property type="entry name" value="ANK_REP_REGION"/>
    <property type="match status" value="2"/>
</dbReference>
<dbReference type="Proteomes" id="UP000054691">
    <property type="component" value="Unassembled WGS sequence"/>
</dbReference>
<proteinExistence type="predicted"/>
<evidence type="ECO:0000256" key="3">
    <source>
        <dbReference type="PROSITE-ProRule" id="PRU00023"/>
    </source>
</evidence>
<reference evidence="4 6" key="1">
    <citation type="submission" date="2015-11" db="EMBL/GenBank/DDBJ databases">
        <title>Genomic analysis of 38 Legionella species identifies large and diverse effector repertoires.</title>
        <authorList>
            <person name="Burstein D."/>
            <person name="Amaro F."/>
            <person name="Zusman T."/>
            <person name="Lifshitz Z."/>
            <person name="Cohen O."/>
            <person name="Gilbert J.A."/>
            <person name="Pupko T."/>
            <person name="Shuman H.A."/>
            <person name="Segal G."/>
        </authorList>
    </citation>
    <scope>NUCLEOTIDE SEQUENCE [LARGE SCALE GENOMIC DNA]</scope>
    <source>
        <strain evidence="4 6">Lyon 8420412</strain>
    </source>
</reference>
<gene>
    <name evidence="4" type="ORF">Lgra_3363</name>
    <name evidence="5" type="ORF">NCTC12388_01693</name>
</gene>
<dbReference type="EMBL" id="LNYE01000029">
    <property type="protein sequence ID" value="KTD06586.1"/>
    <property type="molecule type" value="Genomic_DNA"/>
</dbReference>
<dbReference type="PANTHER" id="PTHR24198:SF165">
    <property type="entry name" value="ANKYRIN REPEAT-CONTAINING PROTEIN-RELATED"/>
    <property type="match status" value="1"/>
</dbReference>
<dbReference type="OrthoDB" id="5654093at2"/>
<evidence type="ECO:0000313" key="6">
    <source>
        <dbReference type="Proteomes" id="UP000054691"/>
    </source>
</evidence>
<dbReference type="Pfam" id="PF00023">
    <property type="entry name" value="Ank"/>
    <property type="match status" value="1"/>
</dbReference>
<dbReference type="RefSeq" id="WP_058500320.1">
    <property type="nucleotide sequence ID" value="NZ_CAAAHW010000003.1"/>
</dbReference>
<dbReference type="Gene3D" id="1.25.40.20">
    <property type="entry name" value="Ankyrin repeat-containing domain"/>
    <property type="match status" value="3"/>
</dbReference>
<keyword evidence="2 3" id="KW-0040">ANK repeat</keyword>
<feature type="repeat" description="ANK" evidence="3">
    <location>
        <begin position="615"/>
        <end position="647"/>
    </location>
</feature>
<dbReference type="EMBL" id="UGOB01000001">
    <property type="protein sequence ID" value="STX44733.1"/>
    <property type="molecule type" value="Genomic_DNA"/>
</dbReference>
<dbReference type="SUPFAM" id="SSF48403">
    <property type="entry name" value="Ankyrin repeat"/>
    <property type="match status" value="1"/>
</dbReference>
<feature type="repeat" description="ANK" evidence="3">
    <location>
        <begin position="689"/>
        <end position="721"/>
    </location>
</feature>
<dbReference type="AlphaFoldDB" id="A0A378JAB0"/>
<keyword evidence="6" id="KW-1185">Reference proteome</keyword>
<name>A0A378JAB0_9GAMM</name>
<evidence type="ECO:0000313" key="4">
    <source>
        <dbReference type="EMBL" id="KTD06586.1"/>
    </source>
</evidence>
<dbReference type="InterPro" id="IPR002110">
    <property type="entry name" value="Ankyrin_rpt"/>
</dbReference>
<dbReference type="Proteomes" id="UP000254476">
    <property type="component" value="Unassembled WGS sequence"/>
</dbReference>
<protein>
    <submittedName>
        <fullName evidence="5">Ankyrin</fullName>
    </submittedName>
</protein>
<dbReference type="SMART" id="SM00248">
    <property type="entry name" value="ANK"/>
    <property type="match status" value="7"/>
</dbReference>
<evidence type="ECO:0000313" key="5">
    <source>
        <dbReference type="EMBL" id="STX44733.1"/>
    </source>
</evidence>
<accession>A0A378JAB0</accession>